<dbReference type="Gene3D" id="3.40.1440.10">
    <property type="entry name" value="GIY-YIG endonuclease"/>
    <property type="match status" value="1"/>
</dbReference>
<dbReference type="Pfam" id="PF01541">
    <property type="entry name" value="GIY-YIG"/>
    <property type="match status" value="1"/>
</dbReference>
<sequence>MRFYYVYILQSESDPERFYTGFTDNLEGRLKAHNQKQCKHTSKFIPWRIKTSVAFTNRQKAIAFEKYLKTTSGRAFAKKRL</sequence>
<reference evidence="2" key="1">
    <citation type="journal article" date="2014" name="Front. Microbiol.">
        <title>High frequency of phylogenetically diverse reductive dehalogenase-homologous genes in deep subseafloor sedimentary metagenomes.</title>
        <authorList>
            <person name="Kawai M."/>
            <person name="Futagami T."/>
            <person name="Toyoda A."/>
            <person name="Takaki Y."/>
            <person name="Nishi S."/>
            <person name="Hori S."/>
            <person name="Arai W."/>
            <person name="Tsubouchi T."/>
            <person name="Morono Y."/>
            <person name="Uchiyama I."/>
            <person name="Ito T."/>
            <person name="Fujiyama A."/>
            <person name="Inagaki F."/>
            <person name="Takami H."/>
        </authorList>
    </citation>
    <scope>NUCLEOTIDE SEQUENCE</scope>
    <source>
        <strain evidence="2">Expedition CK06-06</strain>
    </source>
</reference>
<proteinExistence type="predicted"/>
<feature type="domain" description="GIY-YIG" evidence="1">
    <location>
        <begin position="2"/>
        <end position="78"/>
    </location>
</feature>
<accession>X1M2E1</accession>
<evidence type="ECO:0000259" key="1">
    <source>
        <dbReference type="PROSITE" id="PS50164"/>
    </source>
</evidence>
<gene>
    <name evidence="2" type="ORF">S06H3_31947</name>
</gene>
<dbReference type="InterPro" id="IPR035901">
    <property type="entry name" value="GIY-YIG_endonuc_sf"/>
</dbReference>
<dbReference type="CDD" id="cd10449">
    <property type="entry name" value="GIY-YIG_SLX1_like"/>
    <property type="match status" value="1"/>
</dbReference>
<dbReference type="EMBL" id="BARV01018951">
    <property type="protein sequence ID" value="GAI25493.1"/>
    <property type="molecule type" value="Genomic_DNA"/>
</dbReference>
<dbReference type="AlphaFoldDB" id="X1M2E1"/>
<evidence type="ECO:0000313" key="2">
    <source>
        <dbReference type="EMBL" id="GAI25493.1"/>
    </source>
</evidence>
<organism evidence="2">
    <name type="scientific">marine sediment metagenome</name>
    <dbReference type="NCBI Taxonomy" id="412755"/>
    <lineage>
        <taxon>unclassified sequences</taxon>
        <taxon>metagenomes</taxon>
        <taxon>ecological metagenomes</taxon>
    </lineage>
</organism>
<protein>
    <recommendedName>
        <fullName evidence="1">GIY-YIG domain-containing protein</fullName>
    </recommendedName>
</protein>
<dbReference type="PROSITE" id="PS50164">
    <property type="entry name" value="GIY_YIG"/>
    <property type="match status" value="1"/>
</dbReference>
<name>X1M2E1_9ZZZZ</name>
<dbReference type="InterPro" id="IPR000305">
    <property type="entry name" value="GIY-YIG_endonuc"/>
</dbReference>
<dbReference type="SUPFAM" id="SSF82771">
    <property type="entry name" value="GIY-YIG endonuclease"/>
    <property type="match status" value="1"/>
</dbReference>
<comment type="caution">
    <text evidence="2">The sequence shown here is derived from an EMBL/GenBank/DDBJ whole genome shotgun (WGS) entry which is preliminary data.</text>
</comment>